<comment type="caution">
    <text evidence="1">The sequence shown here is derived from an EMBL/GenBank/DDBJ whole genome shotgun (WGS) entry which is preliminary data.</text>
</comment>
<dbReference type="PANTHER" id="PTHR10285">
    <property type="entry name" value="URIDINE KINASE"/>
    <property type="match status" value="1"/>
</dbReference>
<organism evidence="1 2">
    <name type="scientific">Trichoderma gamsii</name>
    <dbReference type="NCBI Taxonomy" id="398673"/>
    <lineage>
        <taxon>Eukaryota</taxon>
        <taxon>Fungi</taxon>
        <taxon>Dikarya</taxon>
        <taxon>Ascomycota</taxon>
        <taxon>Pezizomycotina</taxon>
        <taxon>Sordariomycetes</taxon>
        <taxon>Hypocreomycetidae</taxon>
        <taxon>Hypocreales</taxon>
        <taxon>Hypocreaceae</taxon>
        <taxon>Trichoderma</taxon>
    </lineage>
</organism>
<dbReference type="SUPFAM" id="SSF52540">
    <property type="entry name" value="P-loop containing nucleoside triphosphate hydrolases"/>
    <property type="match status" value="1"/>
</dbReference>
<evidence type="ECO:0000313" key="2">
    <source>
        <dbReference type="Proteomes" id="UP000236546"/>
    </source>
</evidence>
<dbReference type="OrthoDB" id="6362633at2759"/>
<dbReference type="AlphaFoldDB" id="A0A2K0TCL6"/>
<name>A0A2K0TCL6_9HYPO</name>
<sequence length="255" mass="28379">MEPQVQKLVDKVWKSYLSTPQDQRLLIGIGGIPGSGTSTQINPHPLIPIITNKPPGKTTLAQTITTKLNALATSSPNASPPAIFVPMDGFHLTRAELSAMPDPVTAHARRGAPYTFDAQKFHALVQSLRKPISSEQAIYAPSFDHAVKDPKENDIAVLPTHRIVVIEGNYVALNKEVWRDAALLFDELWFVEVDFEVARKRLRERHVRAGIAQTIEEGDKRATENDLVNGKEIVDCRLQVQELITSREDGTWVHE</sequence>
<dbReference type="EMBL" id="MTYH01000042">
    <property type="protein sequence ID" value="PNP43264.1"/>
    <property type="molecule type" value="Genomic_DNA"/>
</dbReference>
<accession>A0A2K0TCL6</accession>
<proteinExistence type="predicted"/>
<evidence type="ECO:0008006" key="3">
    <source>
        <dbReference type="Google" id="ProtNLM"/>
    </source>
</evidence>
<protein>
    <recommendedName>
        <fullName evidence="3">Phosphoribulokinase/uridine kinase domain-containing protein</fullName>
    </recommendedName>
</protein>
<dbReference type="Proteomes" id="UP000236546">
    <property type="component" value="Unassembled WGS sequence"/>
</dbReference>
<reference evidence="1 2" key="1">
    <citation type="submission" date="2017-02" db="EMBL/GenBank/DDBJ databases">
        <title>Genomes of Trichoderma spp. with biocontrol activity.</title>
        <authorList>
            <person name="Gardiner D."/>
            <person name="Kazan K."/>
            <person name="Vos C."/>
            <person name="Harvey P."/>
        </authorList>
    </citation>
    <scope>NUCLEOTIDE SEQUENCE [LARGE SCALE GENOMIC DNA]</scope>
    <source>
        <strain evidence="1 2">A5MH</strain>
    </source>
</reference>
<dbReference type="Gene3D" id="3.40.50.300">
    <property type="entry name" value="P-loop containing nucleotide triphosphate hydrolases"/>
    <property type="match status" value="1"/>
</dbReference>
<evidence type="ECO:0000313" key="1">
    <source>
        <dbReference type="EMBL" id="PNP43264.1"/>
    </source>
</evidence>
<dbReference type="InterPro" id="IPR027417">
    <property type="entry name" value="P-loop_NTPase"/>
</dbReference>
<gene>
    <name evidence="1" type="ORF">TGAMA5MH_04721</name>
</gene>